<dbReference type="InterPro" id="IPR010054">
    <property type="entry name" value="Type2_sec_GspG"/>
</dbReference>
<keyword evidence="5" id="KW-0488">Methylation</keyword>
<evidence type="ECO:0000256" key="8">
    <source>
        <dbReference type="ARBA" id="ARBA00022989"/>
    </source>
</evidence>
<gene>
    <name evidence="12" type="ORF">FHS48_002705</name>
</gene>
<evidence type="ECO:0000313" key="12">
    <source>
        <dbReference type="EMBL" id="MBB6211268.1"/>
    </source>
</evidence>
<keyword evidence="7 10" id="KW-0812">Transmembrane</keyword>
<comment type="subcellular location">
    <subcellularLocation>
        <location evidence="1">Cell inner membrane</location>
        <topology evidence="1">Single-pass membrane protein</topology>
    </subcellularLocation>
</comment>
<dbReference type="GO" id="GO:0015627">
    <property type="term" value="C:type II protein secretion system complex"/>
    <property type="evidence" value="ECO:0007669"/>
    <property type="project" value="InterPro"/>
</dbReference>
<dbReference type="Proteomes" id="UP000544872">
    <property type="component" value="Unassembled WGS sequence"/>
</dbReference>
<keyword evidence="4" id="KW-1003">Cell membrane</keyword>
<dbReference type="Gene3D" id="3.30.700.10">
    <property type="entry name" value="Glycoprotein, Type 4 Pilin"/>
    <property type="match status" value="1"/>
</dbReference>
<dbReference type="EMBL" id="JACIIX010000010">
    <property type="protein sequence ID" value="MBB6211268.1"/>
    <property type="molecule type" value="Genomic_DNA"/>
</dbReference>
<protein>
    <recommendedName>
        <fullName evidence="3">Type II secretion system core protein G</fullName>
    </recommendedName>
</protein>
<dbReference type="AlphaFoldDB" id="A0A7W9ZGW1"/>
<keyword evidence="8 10" id="KW-1133">Transmembrane helix</keyword>
<evidence type="ECO:0000256" key="6">
    <source>
        <dbReference type="ARBA" id="ARBA00022519"/>
    </source>
</evidence>
<evidence type="ECO:0000256" key="9">
    <source>
        <dbReference type="ARBA" id="ARBA00023136"/>
    </source>
</evidence>
<evidence type="ECO:0000256" key="7">
    <source>
        <dbReference type="ARBA" id="ARBA00022692"/>
    </source>
</evidence>
<dbReference type="InterPro" id="IPR013545">
    <property type="entry name" value="T2SS_protein-GspG_C"/>
</dbReference>
<keyword evidence="9 10" id="KW-0472">Membrane</keyword>
<name>A0A7W9ZGW1_NOVIT</name>
<keyword evidence="6" id="KW-0997">Cell inner membrane</keyword>
<dbReference type="PROSITE" id="PS00409">
    <property type="entry name" value="PROKAR_NTER_METHYL"/>
    <property type="match status" value="1"/>
</dbReference>
<evidence type="ECO:0000259" key="11">
    <source>
        <dbReference type="Pfam" id="PF08334"/>
    </source>
</evidence>
<dbReference type="GO" id="GO:0015628">
    <property type="term" value="P:protein secretion by the type II secretion system"/>
    <property type="evidence" value="ECO:0007669"/>
    <property type="project" value="InterPro"/>
</dbReference>
<dbReference type="Pfam" id="PF07963">
    <property type="entry name" value="N_methyl"/>
    <property type="match status" value="1"/>
</dbReference>
<evidence type="ECO:0000256" key="4">
    <source>
        <dbReference type="ARBA" id="ARBA00022475"/>
    </source>
</evidence>
<dbReference type="RefSeq" id="WP_184264086.1">
    <property type="nucleotide sequence ID" value="NZ_JACIIX010000010.1"/>
</dbReference>
<dbReference type="NCBIfam" id="TIGR01710">
    <property type="entry name" value="typeII_sec_gspG"/>
    <property type="match status" value="1"/>
</dbReference>
<evidence type="ECO:0000256" key="1">
    <source>
        <dbReference type="ARBA" id="ARBA00004377"/>
    </source>
</evidence>
<comment type="similarity">
    <text evidence="2">Belongs to the GSP G family.</text>
</comment>
<dbReference type="PANTHER" id="PTHR30093">
    <property type="entry name" value="GENERAL SECRETION PATHWAY PROTEIN G"/>
    <property type="match status" value="1"/>
</dbReference>
<dbReference type="InterPro" id="IPR045584">
    <property type="entry name" value="Pilin-like"/>
</dbReference>
<evidence type="ECO:0000256" key="10">
    <source>
        <dbReference type="SAM" id="Phobius"/>
    </source>
</evidence>
<dbReference type="InterPro" id="IPR012902">
    <property type="entry name" value="N_methyl_site"/>
</dbReference>
<feature type="transmembrane region" description="Helical" evidence="10">
    <location>
        <begin position="25"/>
        <end position="50"/>
    </location>
</feature>
<dbReference type="PRINTS" id="PR00813">
    <property type="entry name" value="BCTERIALGSPG"/>
</dbReference>
<dbReference type="Pfam" id="PF08334">
    <property type="entry name" value="T2SSG"/>
    <property type="match status" value="1"/>
</dbReference>
<proteinExistence type="inferred from homology"/>
<dbReference type="SUPFAM" id="SSF54523">
    <property type="entry name" value="Pili subunits"/>
    <property type="match status" value="1"/>
</dbReference>
<dbReference type="InterPro" id="IPR000983">
    <property type="entry name" value="Bac_GSPG_pilin"/>
</dbReference>
<dbReference type="NCBIfam" id="TIGR02532">
    <property type="entry name" value="IV_pilin_GFxxxE"/>
    <property type="match status" value="1"/>
</dbReference>
<accession>A0A7W9ZGW1</accession>
<dbReference type="PANTHER" id="PTHR30093:SF45">
    <property type="entry name" value="TYPE II SECRETION SYSTEM CORE PROTEIN G"/>
    <property type="match status" value="1"/>
</dbReference>
<dbReference type="GO" id="GO:0005886">
    <property type="term" value="C:plasma membrane"/>
    <property type="evidence" value="ECO:0007669"/>
    <property type="project" value="UniProtKB-SubCell"/>
</dbReference>
<evidence type="ECO:0000313" key="13">
    <source>
        <dbReference type="Proteomes" id="UP000544872"/>
    </source>
</evidence>
<reference evidence="12 13" key="1">
    <citation type="submission" date="2020-08" db="EMBL/GenBank/DDBJ databases">
        <title>Genomic Encyclopedia of Type Strains, Phase IV (KMG-IV): sequencing the most valuable type-strain genomes for metagenomic binning, comparative biology and taxonomic classification.</title>
        <authorList>
            <person name="Goeker M."/>
        </authorList>
    </citation>
    <scope>NUCLEOTIDE SEQUENCE [LARGE SCALE GENOMIC DNA]</scope>
    <source>
        <strain evidence="12 13">DSM 11590</strain>
    </source>
</reference>
<sequence>MLRLNLSLLTARLRRQSSRRRHQRGFTLIELVVVMAIIAMLAALVGPQLFNQLEGSKGKSTKAQIEMLSTALDSFRLDTGRYPTQAEGLDALVKKPDSVSTWAGPYLRKKDLPKDGWNNPYVYEFPAKKASVGYDLYSLGADGKPGGEGDNADIGNW</sequence>
<evidence type="ECO:0000256" key="3">
    <source>
        <dbReference type="ARBA" id="ARBA00020042"/>
    </source>
</evidence>
<evidence type="ECO:0000256" key="5">
    <source>
        <dbReference type="ARBA" id="ARBA00022481"/>
    </source>
</evidence>
<organism evidence="12 13">
    <name type="scientific">Novispirillum itersonii</name>
    <name type="common">Aquaspirillum itersonii</name>
    <dbReference type="NCBI Taxonomy" id="189"/>
    <lineage>
        <taxon>Bacteria</taxon>
        <taxon>Pseudomonadati</taxon>
        <taxon>Pseudomonadota</taxon>
        <taxon>Alphaproteobacteria</taxon>
        <taxon>Rhodospirillales</taxon>
        <taxon>Novispirillaceae</taxon>
        <taxon>Novispirillum</taxon>
    </lineage>
</organism>
<evidence type="ECO:0000256" key="2">
    <source>
        <dbReference type="ARBA" id="ARBA00009984"/>
    </source>
</evidence>
<feature type="domain" description="Type II secretion system protein GspG C-terminal" evidence="11">
    <location>
        <begin position="49"/>
        <end position="157"/>
    </location>
</feature>
<comment type="caution">
    <text evidence="12">The sequence shown here is derived from an EMBL/GenBank/DDBJ whole genome shotgun (WGS) entry which is preliminary data.</text>
</comment>
<keyword evidence="13" id="KW-1185">Reference proteome</keyword>